<comment type="subcellular location">
    <subcellularLocation>
        <location evidence="3">Cytoplasm</location>
    </subcellularLocation>
    <subcellularLocation>
        <location evidence="4">Membrane</location>
        <topology evidence="4">Lipid-anchor</topology>
    </subcellularLocation>
    <subcellularLocation>
        <location evidence="1">Mitochondrion</location>
    </subcellularLocation>
    <subcellularLocation>
        <location evidence="2">Sarcoplasmic reticulum</location>
    </subcellularLocation>
</comment>
<dbReference type="InterPro" id="IPR011029">
    <property type="entry name" value="DEATH-like_dom_sf"/>
</dbReference>
<keyword evidence="13" id="KW-0496">Mitochondrion</keyword>
<evidence type="ECO:0000256" key="11">
    <source>
        <dbReference type="ARBA" id="ARBA00022843"/>
    </source>
</evidence>
<keyword evidence="5" id="KW-0963">Cytoplasm</keyword>
<keyword evidence="6" id="KW-0597">Phosphoprotein</keyword>
<name>A0A7J8CD20_ROUAE</name>
<evidence type="ECO:0000313" key="21">
    <source>
        <dbReference type="Proteomes" id="UP000593571"/>
    </source>
</evidence>
<feature type="region of interest" description="Disordered" evidence="18">
    <location>
        <begin position="182"/>
        <end position="227"/>
    </location>
</feature>
<sequence length="227" mass="25817">MGNAQERPSEMIDRERKRLVETLQDDSGLLLDALLARGVLTGPEYEALDALPDAERRVRRLLLLVQSKGEAACQELLRCAQRTVRTPDPAWDWQHATGNAAMILHALVTGCLRQLAQGLYALGCPEFHTVRRPEVLRALRQCNLEARRSLSQRWELRPMKGLTQSWDPKWTQNLSQRQNQNLKWNQSQSPTQSQSMTQSLNQTSRQKMSLKIPECQSTDRPLPAQAG</sequence>
<dbReference type="CDD" id="cd01671">
    <property type="entry name" value="CARD"/>
    <property type="match status" value="1"/>
</dbReference>
<keyword evidence="8" id="KW-0519">Myristate</keyword>
<dbReference type="GO" id="GO:0006397">
    <property type="term" value="P:mRNA processing"/>
    <property type="evidence" value="ECO:0007669"/>
    <property type="project" value="UniProtKB-KW"/>
</dbReference>
<dbReference type="GO" id="GO:0005123">
    <property type="term" value="F:death receptor binding"/>
    <property type="evidence" value="ECO:0007669"/>
    <property type="project" value="TreeGrafter"/>
</dbReference>
<dbReference type="Proteomes" id="UP000593571">
    <property type="component" value="Unassembled WGS sequence"/>
</dbReference>
<keyword evidence="12" id="KW-0703">Sarcoplasmic reticulum</keyword>
<organism evidence="20 21">
    <name type="scientific">Rousettus aegyptiacus</name>
    <name type="common">Egyptian fruit bat</name>
    <name type="synonym">Pteropus aegyptiacus</name>
    <dbReference type="NCBI Taxonomy" id="9407"/>
    <lineage>
        <taxon>Eukaryota</taxon>
        <taxon>Metazoa</taxon>
        <taxon>Chordata</taxon>
        <taxon>Craniata</taxon>
        <taxon>Vertebrata</taxon>
        <taxon>Euteleostomi</taxon>
        <taxon>Mammalia</taxon>
        <taxon>Eutheria</taxon>
        <taxon>Laurasiatheria</taxon>
        <taxon>Chiroptera</taxon>
        <taxon>Yinpterochiroptera</taxon>
        <taxon>Pteropodoidea</taxon>
        <taxon>Pteropodidae</taxon>
        <taxon>Rousettinae</taxon>
        <taxon>Rousettus</taxon>
    </lineage>
</organism>
<dbReference type="GO" id="GO:0043027">
    <property type="term" value="F:cysteine-type endopeptidase inhibitor activity involved in apoptotic process"/>
    <property type="evidence" value="ECO:0007669"/>
    <property type="project" value="TreeGrafter"/>
</dbReference>
<dbReference type="PROSITE" id="PS50209">
    <property type="entry name" value="CARD"/>
    <property type="match status" value="1"/>
</dbReference>
<dbReference type="GO" id="GO:0005739">
    <property type="term" value="C:mitochondrion"/>
    <property type="evidence" value="ECO:0007669"/>
    <property type="project" value="UniProtKB-SubCell"/>
</dbReference>
<keyword evidence="14" id="KW-0472">Membrane</keyword>
<reference evidence="20 21" key="1">
    <citation type="journal article" date="2020" name="Nature">
        <title>Six reference-quality genomes reveal evolution of bat adaptations.</title>
        <authorList>
            <person name="Jebb D."/>
            <person name="Huang Z."/>
            <person name="Pippel M."/>
            <person name="Hughes G.M."/>
            <person name="Lavrichenko K."/>
            <person name="Devanna P."/>
            <person name="Winkler S."/>
            <person name="Jermiin L.S."/>
            <person name="Skirmuntt E.C."/>
            <person name="Katzourakis A."/>
            <person name="Burkitt-Gray L."/>
            <person name="Ray D.A."/>
            <person name="Sullivan K.A.M."/>
            <person name="Roscito J.G."/>
            <person name="Kirilenko B.M."/>
            <person name="Davalos L.M."/>
            <person name="Corthals A.P."/>
            <person name="Power M.L."/>
            <person name="Jones G."/>
            <person name="Ransome R.D."/>
            <person name="Dechmann D.K.N."/>
            <person name="Locatelli A.G."/>
            <person name="Puechmaille S.J."/>
            <person name="Fedrigo O."/>
            <person name="Jarvis E.D."/>
            <person name="Hiller M."/>
            <person name="Vernes S.C."/>
            <person name="Myers E.W."/>
            <person name="Teeling E.C."/>
        </authorList>
    </citation>
    <scope>NUCLEOTIDE SEQUENCE [LARGE SCALE GENOMIC DNA]</scope>
    <source>
        <strain evidence="20">MRouAeg1</strain>
        <tissue evidence="20">Muscle</tissue>
    </source>
</reference>
<evidence type="ECO:0000256" key="10">
    <source>
        <dbReference type="ARBA" id="ARBA00022837"/>
    </source>
</evidence>
<evidence type="ECO:0000256" key="9">
    <source>
        <dbReference type="ARBA" id="ARBA00022723"/>
    </source>
</evidence>
<feature type="compositionally biased region" description="Low complexity" evidence="18">
    <location>
        <begin position="186"/>
        <end position="199"/>
    </location>
</feature>
<dbReference type="GO" id="GO:0016529">
    <property type="term" value="C:sarcoplasmic reticulum"/>
    <property type="evidence" value="ECO:0007669"/>
    <property type="project" value="UniProtKB-SubCell"/>
</dbReference>
<evidence type="ECO:0000313" key="20">
    <source>
        <dbReference type="EMBL" id="KAF6408793.1"/>
    </source>
</evidence>
<keyword evidence="7" id="KW-0507">mRNA processing</keyword>
<evidence type="ECO:0000256" key="13">
    <source>
        <dbReference type="ARBA" id="ARBA00023128"/>
    </source>
</evidence>
<dbReference type="GO" id="GO:0046872">
    <property type="term" value="F:metal ion binding"/>
    <property type="evidence" value="ECO:0007669"/>
    <property type="project" value="UniProtKB-KW"/>
</dbReference>
<protein>
    <recommendedName>
        <fullName evidence="16">Nucleolar protein 3</fullName>
    </recommendedName>
    <alternativeName>
        <fullName evidence="17">Apoptosis repressor with CARD</fullName>
    </alternativeName>
</protein>
<dbReference type="Pfam" id="PF00619">
    <property type="entry name" value="CARD"/>
    <property type="match status" value="1"/>
</dbReference>
<evidence type="ECO:0000256" key="17">
    <source>
        <dbReference type="ARBA" id="ARBA00078134"/>
    </source>
</evidence>
<dbReference type="Gene3D" id="1.10.533.10">
    <property type="entry name" value="Death Domain, Fas"/>
    <property type="match status" value="1"/>
</dbReference>
<evidence type="ECO:0000256" key="2">
    <source>
        <dbReference type="ARBA" id="ARBA00004369"/>
    </source>
</evidence>
<dbReference type="GO" id="GO:0035877">
    <property type="term" value="F:death effector domain binding"/>
    <property type="evidence" value="ECO:0007669"/>
    <property type="project" value="TreeGrafter"/>
</dbReference>
<dbReference type="GO" id="GO:0089720">
    <property type="term" value="F:caspase binding"/>
    <property type="evidence" value="ECO:0007669"/>
    <property type="project" value="TreeGrafter"/>
</dbReference>
<evidence type="ECO:0000256" key="3">
    <source>
        <dbReference type="ARBA" id="ARBA00004496"/>
    </source>
</evidence>
<proteinExistence type="predicted"/>
<evidence type="ECO:0000256" key="5">
    <source>
        <dbReference type="ARBA" id="ARBA00022490"/>
    </source>
</evidence>
<dbReference type="InterPro" id="IPR052685">
    <property type="entry name" value="Apoptosis_Repressor_CARD"/>
</dbReference>
<feature type="domain" description="CARD" evidence="19">
    <location>
        <begin position="4"/>
        <end position="83"/>
    </location>
</feature>
<evidence type="ECO:0000256" key="14">
    <source>
        <dbReference type="ARBA" id="ARBA00023136"/>
    </source>
</evidence>
<evidence type="ECO:0000256" key="16">
    <source>
        <dbReference type="ARBA" id="ARBA00068545"/>
    </source>
</evidence>
<evidence type="ECO:0000256" key="18">
    <source>
        <dbReference type="SAM" id="MobiDB-lite"/>
    </source>
</evidence>
<dbReference type="EMBL" id="JACASE010000014">
    <property type="protein sequence ID" value="KAF6408793.1"/>
    <property type="molecule type" value="Genomic_DNA"/>
</dbReference>
<dbReference type="FunFam" id="1.10.533.10:FF:000035">
    <property type="entry name" value="nucleolar protein 3 isoform X5"/>
    <property type="match status" value="1"/>
</dbReference>
<dbReference type="SMART" id="SM00114">
    <property type="entry name" value="CARD"/>
    <property type="match status" value="1"/>
</dbReference>
<keyword evidence="9" id="KW-0479">Metal-binding</keyword>
<evidence type="ECO:0000259" key="19">
    <source>
        <dbReference type="PROSITE" id="PS50209"/>
    </source>
</evidence>
<evidence type="ECO:0000256" key="6">
    <source>
        <dbReference type="ARBA" id="ARBA00022553"/>
    </source>
</evidence>
<dbReference type="InterPro" id="IPR001315">
    <property type="entry name" value="CARD"/>
</dbReference>
<accession>A0A7J8CD20</accession>
<evidence type="ECO:0000256" key="12">
    <source>
        <dbReference type="ARBA" id="ARBA00022951"/>
    </source>
</evidence>
<evidence type="ECO:0000256" key="8">
    <source>
        <dbReference type="ARBA" id="ARBA00022707"/>
    </source>
</evidence>
<keyword evidence="11" id="KW-0832">Ubl conjugation</keyword>
<comment type="caution">
    <text evidence="20">The sequence shown here is derived from an EMBL/GenBank/DDBJ whole genome shotgun (WGS) entry which is preliminary data.</text>
</comment>
<evidence type="ECO:0000256" key="4">
    <source>
        <dbReference type="ARBA" id="ARBA00004635"/>
    </source>
</evidence>
<dbReference type="AlphaFoldDB" id="A0A7J8CD20"/>
<keyword evidence="15" id="KW-0449">Lipoprotein</keyword>
<dbReference type="PANTHER" id="PTHR22797">
    <property type="entry name" value="CARD6/NUCLEOLAR PROTEIN 3"/>
    <property type="match status" value="1"/>
</dbReference>
<dbReference type="PANTHER" id="PTHR22797:SF37">
    <property type="entry name" value="NUCLEOLAR PROTEIN 3"/>
    <property type="match status" value="1"/>
</dbReference>
<evidence type="ECO:0000256" key="15">
    <source>
        <dbReference type="ARBA" id="ARBA00023288"/>
    </source>
</evidence>
<gene>
    <name evidence="20" type="ORF">HJG63_000141</name>
</gene>
<dbReference type="GO" id="GO:0090201">
    <property type="term" value="P:negative regulation of release of cytochrome c from mitochondria"/>
    <property type="evidence" value="ECO:0007669"/>
    <property type="project" value="TreeGrafter"/>
</dbReference>
<keyword evidence="21" id="KW-1185">Reference proteome</keyword>
<dbReference type="GO" id="GO:2001237">
    <property type="term" value="P:negative regulation of extrinsic apoptotic signaling pathway"/>
    <property type="evidence" value="ECO:0007669"/>
    <property type="project" value="TreeGrafter"/>
</dbReference>
<dbReference type="SUPFAM" id="SSF47986">
    <property type="entry name" value="DEATH domain"/>
    <property type="match status" value="1"/>
</dbReference>
<keyword evidence="10" id="KW-0106">Calcium</keyword>
<dbReference type="GO" id="GO:2001243">
    <property type="term" value="P:negative regulation of intrinsic apoptotic signaling pathway"/>
    <property type="evidence" value="ECO:0007669"/>
    <property type="project" value="TreeGrafter"/>
</dbReference>
<dbReference type="GO" id="GO:0016020">
    <property type="term" value="C:membrane"/>
    <property type="evidence" value="ECO:0007669"/>
    <property type="project" value="UniProtKB-SubCell"/>
</dbReference>
<evidence type="ECO:0000256" key="1">
    <source>
        <dbReference type="ARBA" id="ARBA00004173"/>
    </source>
</evidence>
<evidence type="ECO:0000256" key="7">
    <source>
        <dbReference type="ARBA" id="ARBA00022664"/>
    </source>
</evidence>